<feature type="non-terminal residue" evidence="1">
    <location>
        <position position="1"/>
    </location>
</feature>
<comment type="caution">
    <text evidence="1">The sequence shown here is derived from an EMBL/GenBank/DDBJ whole genome shotgun (WGS) entry which is preliminary data.</text>
</comment>
<dbReference type="AlphaFoldDB" id="A0A371ESG9"/>
<reference evidence="1" key="1">
    <citation type="submission" date="2018-05" db="EMBL/GenBank/DDBJ databases">
        <title>Draft genome of Mucuna pruriens seed.</title>
        <authorList>
            <person name="Nnadi N.E."/>
            <person name="Vos R."/>
            <person name="Hasami M.H."/>
            <person name="Devisetty U.K."/>
            <person name="Aguiy J.C."/>
        </authorList>
    </citation>
    <scope>NUCLEOTIDE SEQUENCE [LARGE SCALE GENOMIC DNA]</scope>
    <source>
        <strain evidence="1">JCA_2017</strain>
    </source>
</reference>
<gene>
    <name evidence="1" type="ORF">CR513_51990</name>
</gene>
<proteinExistence type="predicted"/>
<dbReference type="EMBL" id="QJKJ01012317">
    <property type="protein sequence ID" value="RDX68973.1"/>
    <property type="molecule type" value="Genomic_DNA"/>
</dbReference>
<evidence type="ECO:0000313" key="1">
    <source>
        <dbReference type="EMBL" id="RDX68973.1"/>
    </source>
</evidence>
<evidence type="ECO:0000313" key="2">
    <source>
        <dbReference type="Proteomes" id="UP000257109"/>
    </source>
</evidence>
<accession>A0A371ESG9</accession>
<keyword evidence="2" id="KW-1185">Reference proteome</keyword>
<sequence>MKYPMGKEVGVIKADQRVAHQCYEESLKVRCGALNHDRTNLNLLQQPKDQRPCSIEDLKEIHIGPCRLERTKINTALDVESEE</sequence>
<organism evidence="1 2">
    <name type="scientific">Mucuna pruriens</name>
    <name type="common">Velvet bean</name>
    <name type="synonym">Dolichos pruriens</name>
    <dbReference type="NCBI Taxonomy" id="157652"/>
    <lineage>
        <taxon>Eukaryota</taxon>
        <taxon>Viridiplantae</taxon>
        <taxon>Streptophyta</taxon>
        <taxon>Embryophyta</taxon>
        <taxon>Tracheophyta</taxon>
        <taxon>Spermatophyta</taxon>
        <taxon>Magnoliopsida</taxon>
        <taxon>eudicotyledons</taxon>
        <taxon>Gunneridae</taxon>
        <taxon>Pentapetalae</taxon>
        <taxon>rosids</taxon>
        <taxon>fabids</taxon>
        <taxon>Fabales</taxon>
        <taxon>Fabaceae</taxon>
        <taxon>Papilionoideae</taxon>
        <taxon>50 kb inversion clade</taxon>
        <taxon>NPAAA clade</taxon>
        <taxon>indigoferoid/millettioid clade</taxon>
        <taxon>Phaseoleae</taxon>
        <taxon>Mucuna</taxon>
    </lineage>
</organism>
<protein>
    <submittedName>
        <fullName evidence="1">Uncharacterized protein</fullName>
    </submittedName>
</protein>
<dbReference type="Proteomes" id="UP000257109">
    <property type="component" value="Unassembled WGS sequence"/>
</dbReference>
<name>A0A371ESG9_MUCPR</name>